<accession>A0A430F8E2</accession>
<organism evidence="1 2">
    <name type="scientific">Bifidobacterium castoris</name>
    <dbReference type="NCBI Taxonomy" id="2306972"/>
    <lineage>
        <taxon>Bacteria</taxon>
        <taxon>Bacillati</taxon>
        <taxon>Actinomycetota</taxon>
        <taxon>Actinomycetes</taxon>
        <taxon>Bifidobacteriales</taxon>
        <taxon>Bifidobacteriaceae</taxon>
        <taxon>Bifidobacterium</taxon>
    </lineage>
</organism>
<sequence length="87" mass="10192">MTRINIPFELTDRERDLLDGFAQLIIADLDKWQEALSINEERAIENGHPRQAERLKDACRHYGAVKTRIVQHRLQEILTDDLPKGER</sequence>
<evidence type="ECO:0000313" key="2">
    <source>
        <dbReference type="Proteomes" id="UP000288052"/>
    </source>
</evidence>
<gene>
    <name evidence="1" type="ORF">D2E22_1046</name>
</gene>
<proteinExistence type="predicted"/>
<reference evidence="1 2" key="1">
    <citation type="submission" date="2018-09" db="EMBL/GenBank/DDBJ databases">
        <title>Characterization of the phylogenetic diversity of five novel species belonging to the genus Bifidobacterium.</title>
        <authorList>
            <person name="Lugli G.A."/>
            <person name="Duranti S."/>
            <person name="Milani C."/>
        </authorList>
    </citation>
    <scope>NUCLEOTIDE SEQUENCE [LARGE SCALE GENOMIC DNA]</scope>
    <source>
        <strain evidence="1 2">2020B</strain>
    </source>
</reference>
<name>A0A430F8E2_9BIFI</name>
<protein>
    <submittedName>
        <fullName evidence="1">Uncharacterized protein</fullName>
    </submittedName>
</protein>
<dbReference type="AlphaFoldDB" id="A0A430F8E2"/>
<dbReference type="Proteomes" id="UP000288052">
    <property type="component" value="Unassembled WGS sequence"/>
</dbReference>
<dbReference type="RefSeq" id="WP_206431361.1">
    <property type="nucleotide sequence ID" value="NZ_QXGI01000003.1"/>
</dbReference>
<keyword evidence="2" id="KW-1185">Reference proteome</keyword>
<comment type="caution">
    <text evidence="1">The sequence shown here is derived from an EMBL/GenBank/DDBJ whole genome shotgun (WGS) entry which is preliminary data.</text>
</comment>
<evidence type="ECO:0000313" key="1">
    <source>
        <dbReference type="EMBL" id="RSX48908.1"/>
    </source>
</evidence>
<dbReference type="EMBL" id="QXGI01000003">
    <property type="protein sequence ID" value="RSX48908.1"/>
    <property type="molecule type" value="Genomic_DNA"/>
</dbReference>